<dbReference type="HOGENOM" id="CLU_145560_0_0_1"/>
<gene>
    <name evidence="2" type="ORF">MELLADRAFT_66841</name>
</gene>
<proteinExistence type="predicted"/>
<dbReference type="RefSeq" id="XP_007414984.1">
    <property type="nucleotide sequence ID" value="XM_007414922.1"/>
</dbReference>
<dbReference type="EMBL" id="GL883136">
    <property type="protein sequence ID" value="EGG01639.1"/>
    <property type="molecule type" value="Genomic_DNA"/>
</dbReference>
<dbReference type="VEuPathDB" id="FungiDB:MELLADRAFT_66841"/>
<protein>
    <submittedName>
        <fullName evidence="2">Uncharacterized protein</fullName>
    </submittedName>
</protein>
<dbReference type="Proteomes" id="UP000001072">
    <property type="component" value="Unassembled WGS sequence"/>
</dbReference>
<organism evidence="3">
    <name type="scientific">Melampsora larici-populina (strain 98AG31 / pathotype 3-4-7)</name>
    <name type="common">Poplar leaf rust fungus</name>
    <dbReference type="NCBI Taxonomy" id="747676"/>
    <lineage>
        <taxon>Eukaryota</taxon>
        <taxon>Fungi</taxon>
        <taxon>Dikarya</taxon>
        <taxon>Basidiomycota</taxon>
        <taxon>Pucciniomycotina</taxon>
        <taxon>Pucciniomycetes</taxon>
        <taxon>Pucciniales</taxon>
        <taxon>Melampsoraceae</taxon>
        <taxon>Melampsora</taxon>
    </lineage>
</organism>
<feature type="region of interest" description="Disordered" evidence="1">
    <location>
        <begin position="130"/>
        <end position="151"/>
    </location>
</feature>
<accession>F4S0T1</accession>
<dbReference type="AlphaFoldDB" id="F4S0T1"/>
<sequence>MSFPDLSAGNFPQMYPFDVQGDAATPENQIAALPPPTHIYNIPSHLRELVTLDISVIQHRNSTTNNLRELLKCFHHDTIPRIRLQTKLQLVDSFLYYVVPILRSPHVFDKDRGIIYSFDVPYQIELQQEPEPEANNAGNGGLNQGEAHAAA</sequence>
<reference evidence="3" key="1">
    <citation type="journal article" date="2011" name="Proc. Natl. Acad. Sci. U.S.A.">
        <title>Obligate biotrophy features unraveled by the genomic analysis of rust fungi.</title>
        <authorList>
            <person name="Duplessis S."/>
            <person name="Cuomo C.A."/>
            <person name="Lin Y.-C."/>
            <person name="Aerts A."/>
            <person name="Tisserant E."/>
            <person name="Veneault-Fourrey C."/>
            <person name="Joly D.L."/>
            <person name="Hacquard S."/>
            <person name="Amselem J."/>
            <person name="Cantarel B.L."/>
            <person name="Chiu R."/>
            <person name="Coutinho P.M."/>
            <person name="Feau N."/>
            <person name="Field M."/>
            <person name="Frey P."/>
            <person name="Gelhaye E."/>
            <person name="Goldberg J."/>
            <person name="Grabherr M.G."/>
            <person name="Kodira C.D."/>
            <person name="Kohler A."/>
            <person name="Kuees U."/>
            <person name="Lindquist E.A."/>
            <person name="Lucas S.M."/>
            <person name="Mago R."/>
            <person name="Mauceli E."/>
            <person name="Morin E."/>
            <person name="Murat C."/>
            <person name="Pangilinan J.L."/>
            <person name="Park R."/>
            <person name="Pearson M."/>
            <person name="Quesneville H."/>
            <person name="Rouhier N."/>
            <person name="Sakthikumar S."/>
            <person name="Salamov A.A."/>
            <person name="Schmutz J."/>
            <person name="Selles B."/>
            <person name="Shapiro H."/>
            <person name="Tanguay P."/>
            <person name="Tuskan G.A."/>
            <person name="Henrissat B."/>
            <person name="Van de Peer Y."/>
            <person name="Rouze P."/>
            <person name="Ellis J.G."/>
            <person name="Dodds P.N."/>
            <person name="Schein J.E."/>
            <person name="Zhong S."/>
            <person name="Hamelin R.C."/>
            <person name="Grigoriev I.V."/>
            <person name="Szabo L.J."/>
            <person name="Martin F."/>
        </authorList>
    </citation>
    <scope>NUCLEOTIDE SEQUENCE [LARGE SCALE GENOMIC DNA]</scope>
    <source>
        <strain evidence="3">98AG31 / pathotype 3-4-7</strain>
    </source>
</reference>
<evidence type="ECO:0000313" key="2">
    <source>
        <dbReference type="EMBL" id="EGG01639.1"/>
    </source>
</evidence>
<dbReference type="KEGG" id="mlr:MELLADRAFT_66841"/>
<dbReference type="GeneID" id="18930712"/>
<evidence type="ECO:0000313" key="3">
    <source>
        <dbReference type="Proteomes" id="UP000001072"/>
    </source>
</evidence>
<keyword evidence="3" id="KW-1185">Reference proteome</keyword>
<name>F4S0T1_MELLP</name>
<dbReference type="InParanoid" id="F4S0T1"/>
<evidence type="ECO:0000256" key="1">
    <source>
        <dbReference type="SAM" id="MobiDB-lite"/>
    </source>
</evidence>